<dbReference type="InterPro" id="IPR002477">
    <property type="entry name" value="Peptidoglycan-bd-like"/>
</dbReference>
<feature type="compositionally biased region" description="Pro residues" evidence="1">
    <location>
        <begin position="292"/>
        <end position="305"/>
    </location>
</feature>
<feature type="domain" description="Peptidoglycan binding-like" evidence="2">
    <location>
        <begin position="215"/>
        <end position="274"/>
    </location>
</feature>
<gene>
    <name evidence="4" type="ORF">A4X20_06130</name>
</gene>
<dbReference type="InterPro" id="IPR036366">
    <property type="entry name" value="PGBDSf"/>
</dbReference>
<comment type="caution">
    <text evidence="4">The sequence shown here is derived from an EMBL/GenBank/DDBJ whole genome shotgun (WGS) entry which is preliminary data.</text>
</comment>
<evidence type="ECO:0000259" key="2">
    <source>
        <dbReference type="Pfam" id="PF01471"/>
    </source>
</evidence>
<proteinExistence type="predicted"/>
<dbReference type="AlphaFoldDB" id="A0A178LS16"/>
<evidence type="ECO:0000313" key="5">
    <source>
        <dbReference type="Proteomes" id="UP000078396"/>
    </source>
</evidence>
<dbReference type="InterPro" id="IPR036365">
    <property type="entry name" value="PGBD-like_sf"/>
</dbReference>
<name>A0A178LS16_MYCIR</name>
<feature type="domain" description="eCIS core" evidence="3">
    <location>
        <begin position="94"/>
        <end position="171"/>
    </location>
</feature>
<organism evidence="4 5">
    <name type="scientific">Mycolicibacterium iranicum</name>
    <name type="common">Mycobacterium iranicum</name>
    <dbReference type="NCBI Taxonomy" id="912594"/>
    <lineage>
        <taxon>Bacteria</taxon>
        <taxon>Bacillati</taxon>
        <taxon>Actinomycetota</taxon>
        <taxon>Actinomycetes</taxon>
        <taxon>Mycobacteriales</taxon>
        <taxon>Mycobacteriaceae</taxon>
        <taxon>Mycolicibacterium</taxon>
    </lineage>
</organism>
<reference evidence="4 5" key="1">
    <citation type="submission" date="2016-04" db="EMBL/GenBank/DDBJ databases">
        <title>Draft Genome Sequences of Staphylococcus capitis Strain H36, S. capitis Strain H65, S. cohnii Strain H62, S. hominis Strain H69, Mycobacterium iranicum Strain H39, Plantibacter sp. Strain H53, Pseudomonas oryzihabitans Strain H72, and Microbacterium sp. Strain H83, isolated from residential settings.</title>
        <authorList>
            <person name="Lymperopoulou D."/>
            <person name="Adams R.I."/>
            <person name="Lindow S."/>
            <person name="Coil D.A."/>
            <person name="Jospin G."/>
            <person name="Eisen J.A."/>
        </authorList>
    </citation>
    <scope>NUCLEOTIDE SEQUENCE [LARGE SCALE GENOMIC DNA]</scope>
    <source>
        <strain evidence="4 5">H39</strain>
    </source>
</reference>
<protein>
    <submittedName>
        <fullName evidence="4">Uncharacterized protein</fullName>
    </submittedName>
</protein>
<evidence type="ECO:0000256" key="1">
    <source>
        <dbReference type="SAM" id="MobiDB-lite"/>
    </source>
</evidence>
<evidence type="ECO:0000313" key="4">
    <source>
        <dbReference type="EMBL" id="OAN36770.1"/>
    </source>
</evidence>
<dbReference type="RefSeq" id="WP_064282975.1">
    <property type="nucleotide sequence ID" value="NZ_LWCS01000032.1"/>
</dbReference>
<dbReference type="Pfam" id="PF01471">
    <property type="entry name" value="PG_binding_1"/>
    <property type="match status" value="1"/>
</dbReference>
<dbReference type="InterPro" id="IPR025295">
    <property type="entry name" value="eCIS_core_dom"/>
</dbReference>
<evidence type="ECO:0000259" key="3">
    <source>
        <dbReference type="Pfam" id="PF13699"/>
    </source>
</evidence>
<accession>A0A178LS16</accession>
<dbReference type="OrthoDB" id="9153660at2"/>
<dbReference type="EMBL" id="LWCS01000032">
    <property type="protein sequence ID" value="OAN36770.1"/>
    <property type="molecule type" value="Genomic_DNA"/>
</dbReference>
<dbReference type="Pfam" id="PF13699">
    <property type="entry name" value="eCIS_core"/>
    <property type="match status" value="1"/>
</dbReference>
<feature type="region of interest" description="Disordered" evidence="1">
    <location>
        <begin position="31"/>
        <end position="52"/>
    </location>
</feature>
<dbReference type="Gene3D" id="1.10.101.10">
    <property type="entry name" value="PGBD-like superfamily/PGBD"/>
    <property type="match status" value="1"/>
</dbReference>
<dbReference type="Proteomes" id="UP000078396">
    <property type="component" value="Unassembled WGS sequence"/>
</dbReference>
<dbReference type="SUPFAM" id="SSF47090">
    <property type="entry name" value="PGBD-like"/>
    <property type="match status" value="1"/>
</dbReference>
<feature type="region of interest" description="Disordered" evidence="1">
    <location>
        <begin position="282"/>
        <end position="308"/>
    </location>
</feature>
<sequence>MFEAEAGGVVQPKLAIGAVDDPLEHEADRVADQVMRKENGPSSPFSAQGRALSRKCATCEDEEENTLQMKPAGAAAANTAPPVVHAALRNSGRPLDHATRAFMEPRFARDFSHVRVHTDALASRSAEAVAARAYTVGPNIVFRSGEYEPDTAAGRSLLAHELAHVVQQGGAQPATLRRVHVDAAGRKQFDSPDFAGDPKLEACLNDEDRLRPGARGESVAKVQRGLLKDGANLGPTGADGIFGHLTETALRDFKKKYDLKTTSSAKWGSQQFVGDVGPKTMEKLDALGTSPGPSPAPTPPSPEPTQPRVCGPNVDSQLTAVLGDIETFFTGLSFPEQYIACNTIGFPVTAAMAWDIHQLFLKETDWLRYPPFLNTCGIPWTLGEVEWPGGCSNTVRAGGKCNLAGTVNYSMLGMIIRLCGRYTPKALGRANITALVYAWKAVERAVTGHWDDPTPAIEFAHAVYMGGASARPATENRPTCTGSCPHTNVPSFTFRWRPFHEGD</sequence>